<dbReference type="Pfam" id="PF02463">
    <property type="entry name" value="SMC_N"/>
    <property type="match status" value="1"/>
</dbReference>
<gene>
    <name evidence="10" type="ORF">METZ01_LOCUS190383</name>
</gene>
<evidence type="ECO:0000256" key="4">
    <source>
        <dbReference type="ARBA" id="ARBA00022490"/>
    </source>
</evidence>
<dbReference type="InterPro" id="IPR027417">
    <property type="entry name" value="P-loop_NTPase"/>
</dbReference>
<dbReference type="GO" id="GO:0000731">
    <property type="term" value="P:DNA synthesis involved in DNA repair"/>
    <property type="evidence" value="ECO:0007669"/>
    <property type="project" value="TreeGrafter"/>
</dbReference>
<dbReference type="SUPFAM" id="SSF52540">
    <property type="entry name" value="P-loop containing nucleoside triphosphate hydrolases"/>
    <property type="match status" value="1"/>
</dbReference>
<dbReference type="GO" id="GO:0006260">
    <property type="term" value="P:DNA replication"/>
    <property type="evidence" value="ECO:0007669"/>
    <property type="project" value="UniProtKB-KW"/>
</dbReference>
<protein>
    <recommendedName>
        <fullName evidence="3">DNA replication and repair protein RecF</fullName>
    </recommendedName>
</protein>
<keyword evidence="4" id="KW-0963">Cytoplasm</keyword>
<dbReference type="AlphaFoldDB" id="A0A382DHA3"/>
<feature type="domain" description="RecF/RecN/SMC N-terminal" evidence="9">
    <location>
        <begin position="3"/>
        <end position="123"/>
    </location>
</feature>
<keyword evidence="5" id="KW-0235">DNA replication</keyword>
<dbReference type="InterPro" id="IPR042174">
    <property type="entry name" value="RecF_2"/>
</dbReference>
<evidence type="ECO:0000256" key="3">
    <source>
        <dbReference type="ARBA" id="ARBA00020170"/>
    </source>
</evidence>
<reference evidence="10" key="1">
    <citation type="submission" date="2018-05" db="EMBL/GenBank/DDBJ databases">
        <authorList>
            <person name="Lanie J.A."/>
            <person name="Ng W.-L."/>
            <person name="Kazmierczak K.M."/>
            <person name="Andrzejewski T.M."/>
            <person name="Davidsen T.M."/>
            <person name="Wayne K.J."/>
            <person name="Tettelin H."/>
            <person name="Glass J.I."/>
            <person name="Rusch D."/>
            <person name="Podicherti R."/>
            <person name="Tsui H.-C.T."/>
            <person name="Winkler M.E."/>
        </authorList>
    </citation>
    <scope>NUCLEOTIDE SEQUENCE</scope>
</reference>
<keyword evidence="6" id="KW-0547">Nucleotide-binding</keyword>
<evidence type="ECO:0000256" key="8">
    <source>
        <dbReference type="ARBA" id="ARBA00023125"/>
    </source>
</evidence>
<comment type="subcellular location">
    <subcellularLocation>
        <location evidence="1">Cytoplasm</location>
    </subcellularLocation>
</comment>
<evidence type="ECO:0000256" key="7">
    <source>
        <dbReference type="ARBA" id="ARBA00022840"/>
    </source>
</evidence>
<name>A0A382DHA3_9ZZZZ</name>
<dbReference type="HAMAP" id="MF_00365">
    <property type="entry name" value="RecF"/>
    <property type="match status" value="1"/>
</dbReference>
<dbReference type="GO" id="GO:0005737">
    <property type="term" value="C:cytoplasm"/>
    <property type="evidence" value="ECO:0007669"/>
    <property type="project" value="UniProtKB-SubCell"/>
</dbReference>
<evidence type="ECO:0000256" key="6">
    <source>
        <dbReference type="ARBA" id="ARBA00022741"/>
    </source>
</evidence>
<evidence type="ECO:0000256" key="2">
    <source>
        <dbReference type="ARBA" id="ARBA00008016"/>
    </source>
</evidence>
<dbReference type="PROSITE" id="PS00617">
    <property type="entry name" value="RECF_1"/>
    <property type="match status" value="1"/>
</dbReference>
<dbReference type="InterPro" id="IPR003395">
    <property type="entry name" value="RecF/RecN/SMC_N"/>
</dbReference>
<dbReference type="InterPro" id="IPR001238">
    <property type="entry name" value="DNA-binding_RecF"/>
</dbReference>
<dbReference type="Gene3D" id="3.40.50.300">
    <property type="entry name" value="P-loop containing nucleotide triphosphate hydrolases"/>
    <property type="match status" value="1"/>
</dbReference>
<accession>A0A382DHA3</accession>
<dbReference type="PANTHER" id="PTHR32182">
    <property type="entry name" value="DNA REPLICATION AND REPAIR PROTEIN RECF"/>
    <property type="match status" value="1"/>
</dbReference>
<evidence type="ECO:0000313" key="10">
    <source>
        <dbReference type="EMBL" id="SVB37529.1"/>
    </source>
</evidence>
<comment type="similarity">
    <text evidence="2">Belongs to the RecF family.</text>
</comment>
<dbReference type="PANTHER" id="PTHR32182:SF0">
    <property type="entry name" value="DNA REPLICATION AND REPAIR PROTEIN RECF"/>
    <property type="match status" value="1"/>
</dbReference>
<dbReference type="NCBIfam" id="TIGR00611">
    <property type="entry name" value="recf"/>
    <property type="match status" value="1"/>
</dbReference>
<dbReference type="EMBL" id="UINC01039277">
    <property type="protein sequence ID" value="SVB37529.1"/>
    <property type="molecule type" value="Genomic_DNA"/>
</dbReference>
<organism evidence="10">
    <name type="scientific">marine metagenome</name>
    <dbReference type="NCBI Taxonomy" id="408172"/>
    <lineage>
        <taxon>unclassified sequences</taxon>
        <taxon>metagenomes</taxon>
        <taxon>ecological metagenomes</taxon>
    </lineage>
</organism>
<dbReference type="GO" id="GO:0003697">
    <property type="term" value="F:single-stranded DNA binding"/>
    <property type="evidence" value="ECO:0007669"/>
    <property type="project" value="InterPro"/>
</dbReference>
<dbReference type="InterPro" id="IPR018078">
    <property type="entry name" value="DNA-binding_RecF_CS"/>
</dbReference>
<keyword evidence="7" id="KW-0067">ATP-binding</keyword>
<keyword evidence="8" id="KW-0238">DNA-binding</keyword>
<evidence type="ECO:0000256" key="1">
    <source>
        <dbReference type="ARBA" id="ARBA00004496"/>
    </source>
</evidence>
<evidence type="ECO:0000259" key="9">
    <source>
        <dbReference type="Pfam" id="PF02463"/>
    </source>
</evidence>
<dbReference type="GO" id="GO:0006302">
    <property type="term" value="P:double-strand break repair"/>
    <property type="evidence" value="ECO:0007669"/>
    <property type="project" value="TreeGrafter"/>
</dbReference>
<dbReference type="Gene3D" id="1.20.1050.90">
    <property type="entry name" value="RecF/RecN/SMC, N-terminal domain"/>
    <property type="match status" value="1"/>
</dbReference>
<proteinExistence type="inferred from homology"/>
<dbReference type="GO" id="GO:0005524">
    <property type="term" value="F:ATP binding"/>
    <property type="evidence" value="ECO:0007669"/>
    <property type="project" value="UniProtKB-KW"/>
</dbReference>
<feature type="non-terminal residue" evidence="10">
    <location>
        <position position="249"/>
    </location>
</feature>
<evidence type="ECO:0000256" key="5">
    <source>
        <dbReference type="ARBA" id="ARBA00022705"/>
    </source>
</evidence>
<sequence>MLLSQLWLTNFRNYEKAQLVFDEGITLITGNNGNGKTNLLEAIAWFSKGKSFRGAPNEALILQNKEKAILRAEILQNKRKTSLEVELNNFGRNQLQINGKKVKKKKEIQEKIKTTIFSPEDLSLIKGSPGERRNYLDELLFDLHTKNQVIKTNFEKCLKQRNTLLKQAKGRVTTEIENTLNVWDEKFAESGEQLAEERINLLEKLKPEIENILKKFTKNQDSVSFEYEQLWEKEQLFETLQTERQTDIR</sequence>